<dbReference type="Gramene" id="NC12G0183890.1">
    <property type="protein sequence ID" value="NC12G0183890.1:cds"/>
    <property type="gene ID" value="NC12G0183890"/>
</dbReference>
<dbReference type="PANTHER" id="PTHR31307">
    <property type="entry name" value="TRIHELIX TRANSCRIPTION FACTOR ASIL2"/>
    <property type="match status" value="1"/>
</dbReference>
<sequence length="266" mass="30216">MAASSSSGKELSPPPEARRFLPGPWTHEETANLIDAYMEKWRLLKKRQLKASHWEEVAEDVRLRCGLSNLSKTSTQCRHKMEKLRQRYKAERQKGFPGGSSWVFFDKMDLMENGPLTVFKTTNEGSDTTENGANNTRSLHLLMSNGRFRPPADAWAGPAVRRKDEDISVEADADEGVLRSLSSSRSGVKQGNPIGELTAAIKCLGDGFMKLEHRKMEMMREVERMRMEMEMNRTKMIIESQQQIADVFADAVYARKKLKRMSSPDS</sequence>
<dbReference type="SMART" id="SM00595">
    <property type="entry name" value="MADF"/>
    <property type="match status" value="1"/>
</dbReference>
<dbReference type="InterPro" id="IPR044822">
    <property type="entry name" value="Myb_DNA-bind_4"/>
</dbReference>
<organism evidence="3">
    <name type="scientific">Nymphaea colorata</name>
    <name type="common">pocket water lily</name>
    <dbReference type="NCBI Taxonomy" id="210225"/>
    <lineage>
        <taxon>Eukaryota</taxon>
        <taxon>Viridiplantae</taxon>
        <taxon>Streptophyta</taxon>
        <taxon>Embryophyta</taxon>
        <taxon>Tracheophyta</taxon>
        <taxon>Spermatophyta</taxon>
        <taxon>Magnoliopsida</taxon>
        <taxon>Nymphaeales</taxon>
        <taxon>Nymphaeaceae</taxon>
        <taxon>Nymphaea</taxon>
    </lineage>
</organism>
<accession>A0A5K0YVV4</accession>
<feature type="region of interest" description="Disordered" evidence="1">
    <location>
        <begin position="1"/>
        <end position="23"/>
    </location>
</feature>
<protein>
    <recommendedName>
        <fullName evidence="2">Myb-like domain-containing protein</fullName>
    </recommendedName>
</protein>
<name>A0A5K0YVV4_9MAGN</name>
<dbReference type="Gene3D" id="1.10.10.60">
    <property type="entry name" value="Homeodomain-like"/>
    <property type="match status" value="1"/>
</dbReference>
<evidence type="ECO:0000313" key="3">
    <source>
        <dbReference type="EMBL" id="VVV82351.1"/>
    </source>
</evidence>
<dbReference type="OMA" id="ENHINTN"/>
<evidence type="ECO:0000256" key="1">
    <source>
        <dbReference type="SAM" id="MobiDB-lite"/>
    </source>
</evidence>
<dbReference type="Pfam" id="PF13837">
    <property type="entry name" value="Myb_DNA-bind_4"/>
    <property type="match status" value="1"/>
</dbReference>
<gene>
    <name evidence="3" type="ORF">NYM_LOCUS8273</name>
</gene>
<dbReference type="AlphaFoldDB" id="A0A5K0YVV4"/>
<proteinExistence type="predicted"/>
<dbReference type="EMBL" id="LR721777">
    <property type="protein sequence ID" value="VVV82351.1"/>
    <property type="molecule type" value="Genomic_DNA"/>
</dbReference>
<evidence type="ECO:0000259" key="2">
    <source>
        <dbReference type="PROSITE" id="PS50090"/>
    </source>
</evidence>
<dbReference type="InterPro" id="IPR001005">
    <property type="entry name" value="SANT/Myb"/>
</dbReference>
<dbReference type="PANTHER" id="PTHR31307:SF3">
    <property type="entry name" value="HOMEODOMAIN-LIKE SUPERFAMILY PROTEIN"/>
    <property type="match status" value="1"/>
</dbReference>
<dbReference type="InterPro" id="IPR044823">
    <property type="entry name" value="ASIL1/2-like"/>
</dbReference>
<dbReference type="OrthoDB" id="1901794at2759"/>
<feature type="domain" description="Myb-like" evidence="2">
    <location>
        <begin position="23"/>
        <end position="85"/>
    </location>
</feature>
<reference evidence="3" key="1">
    <citation type="submission" date="2019-09" db="EMBL/GenBank/DDBJ databases">
        <authorList>
            <person name="Zhang L."/>
        </authorList>
    </citation>
    <scope>NUCLEOTIDE SEQUENCE</scope>
</reference>
<dbReference type="PROSITE" id="PS50090">
    <property type="entry name" value="MYB_LIKE"/>
    <property type="match status" value="1"/>
</dbReference>